<proteinExistence type="predicted"/>
<dbReference type="RefSeq" id="WP_136009942.1">
    <property type="nucleotide sequence ID" value="NZ_SRYZ01000014.1"/>
</dbReference>
<dbReference type="InterPro" id="IPR008713">
    <property type="entry name" value="Phage_lambda_NinG"/>
</dbReference>
<evidence type="ECO:0000313" key="2">
    <source>
        <dbReference type="Proteomes" id="UP000310532"/>
    </source>
</evidence>
<accession>A0A4S2AYP2</accession>
<organism evidence="1 2">
    <name type="scientific">Bacteroides muris</name>
    <name type="common">ex Afrizal et al. 2022</name>
    <dbReference type="NCBI Taxonomy" id="2516960"/>
    <lineage>
        <taxon>Bacteria</taxon>
        <taxon>Pseudomonadati</taxon>
        <taxon>Bacteroidota</taxon>
        <taxon>Bacteroidia</taxon>
        <taxon>Bacteroidales</taxon>
        <taxon>Bacteroidaceae</taxon>
        <taxon>Bacteroides</taxon>
    </lineage>
</organism>
<dbReference type="EMBL" id="SRYZ01000014">
    <property type="protein sequence ID" value="TGY06707.1"/>
    <property type="molecule type" value="Genomic_DNA"/>
</dbReference>
<dbReference type="AlphaFoldDB" id="A0A4S2AYP2"/>
<dbReference type="Pfam" id="PF05766">
    <property type="entry name" value="NinG"/>
    <property type="match status" value="1"/>
</dbReference>
<gene>
    <name evidence="1" type="ORF">E5355_08120</name>
</gene>
<keyword evidence="2" id="KW-1185">Reference proteome</keyword>
<protein>
    <submittedName>
        <fullName evidence="1">Recombinase</fullName>
    </submittedName>
</protein>
<evidence type="ECO:0000313" key="1">
    <source>
        <dbReference type="EMBL" id="TGY06707.1"/>
    </source>
</evidence>
<sequence length="159" mass="18688">MPYYIKRTKAKKKDKPLPLFDKTGITVKKKPDLKAKLDKEFSLFIRLRDCMPNGFFRCISCGQIKPFGQADCGHYFSRTHLATRFDENNCHAECRACNRFRADHLEGYRENLIAKIGQQYFDLLKVKAASNTKMSDFEYEQLIKYYKALNKKLRKEKGI</sequence>
<name>A0A4S2AYP2_9BACE</name>
<comment type="caution">
    <text evidence="1">The sequence shown here is derived from an EMBL/GenBank/DDBJ whole genome shotgun (WGS) entry which is preliminary data.</text>
</comment>
<dbReference type="Proteomes" id="UP000310532">
    <property type="component" value="Unassembled WGS sequence"/>
</dbReference>
<reference evidence="1 2" key="1">
    <citation type="submission" date="2019-04" db="EMBL/GenBank/DDBJ databases">
        <title>Microbes associate with the intestines of laboratory mice.</title>
        <authorList>
            <person name="Navarre W."/>
            <person name="Wong E."/>
            <person name="Huang K."/>
            <person name="Tropini C."/>
            <person name="Ng K."/>
            <person name="Yu B."/>
        </authorList>
    </citation>
    <scope>NUCLEOTIDE SEQUENCE [LARGE SCALE GENOMIC DNA]</scope>
    <source>
        <strain evidence="1 2">NM69_E16B</strain>
    </source>
</reference>